<accession>A0A0E0AHK2</accession>
<name>A0A0E0AHK2_9ORYZ</name>
<dbReference type="EnsemblPlants" id="OGLUM07G07740.1">
    <property type="protein sequence ID" value="OGLUM07G07740.1"/>
    <property type="gene ID" value="OGLUM07G07740"/>
</dbReference>
<dbReference type="Proteomes" id="UP000026961">
    <property type="component" value="Chromosome 7"/>
</dbReference>
<feature type="region of interest" description="Disordered" evidence="1">
    <location>
        <begin position="1"/>
        <end position="26"/>
    </location>
</feature>
<dbReference type="SMART" id="SM00256">
    <property type="entry name" value="FBOX"/>
    <property type="match status" value="1"/>
</dbReference>
<dbReference type="SUPFAM" id="SSF81383">
    <property type="entry name" value="F-box domain"/>
    <property type="match status" value="1"/>
</dbReference>
<dbReference type="STRING" id="40148.A0A0E0AHK2"/>
<dbReference type="Pfam" id="PF00646">
    <property type="entry name" value="F-box"/>
    <property type="match status" value="1"/>
</dbReference>
<dbReference type="eggNOG" id="ENOG502SWPS">
    <property type="taxonomic scope" value="Eukaryota"/>
</dbReference>
<dbReference type="InterPro" id="IPR001810">
    <property type="entry name" value="F-box_dom"/>
</dbReference>
<protein>
    <recommendedName>
        <fullName evidence="2">F-box domain-containing protein</fullName>
    </recommendedName>
</protein>
<keyword evidence="4" id="KW-1185">Reference proteome</keyword>
<dbReference type="AlphaFoldDB" id="A0A0E0AHK2"/>
<dbReference type="Gene3D" id="3.80.10.10">
    <property type="entry name" value="Ribonuclease Inhibitor"/>
    <property type="match status" value="1"/>
</dbReference>
<dbReference type="Gramene" id="OGLUM07G07740.1">
    <property type="protein sequence ID" value="OGLUM07G07740.1"/>
    <property type="gene ID" value="OGLUM07G07740"/>
</dbReference>
<dbReference type="Pfam" id="PF24758">
    <property type="entry name" value="LRR_At5g56370"/>
    <property type="match status" value="1"/>
</dbReference>
<dbReference type="InterPro" id="IPR032675">
    <property type="entry name" value="LRR_dom_sf"/>
</dbReference>
<dbReference type="InterPro" id="IPR055302">
    <property type="entry name" value="F-box_dom-containing"/>
</dbReference>
<dbReference type="PANTHER" id="PTHR32141">
    <property type="match status" value="1"/>
</dbReference>
<organism evidence="3">
    <name type="scientific">Oryza glumipatula</name>
    <dbReference type="NCBI Taxonomy" id="40148"/>
    <lineage>
        <taxon>Eukaryota</taxon>
        <taxon>Viridiplantae</taxon>
        <taxon>Streptophyta</taxon>
        <taxon>Embryophyta</taxon>
        <taxon>Tracheophyta</taxon>
        <taxon>Spermatophyta</taxon>
        <taxon>Magnoliopsida</taxon>
        <taxon>Liliopsida</taxon>
        <taxon>Poales</taxon>
        <taxon>Poaceae</taxon>
        <taxon>BOP clade</taxon>
        <taxon>Oryzoideae</taxon>
        <taxon>Oryzeae</taxon>
        <taxon>Oryzinae</taxon>
        <taxon>Oryza</taxon>
    </lineage>
</organism>
<reference evidence="3" key="1">
    <citation type="submission" date="2015-04" db="UniProtKB">
        <authorList>
            <consortium name="EnsemblPlants"/>
        </authorList>
    </citation>
    <scope>IDENTIFICATION</scope>
</reference>
<dbReference type="Pfam" id="PF08387">
    <property type="entry name" value="FBD"/>
    <property type="match status" value="1"/>
</dbReference>
<sequence>MGVTTRARGKRRKLQGHQTPPPPPPCGADQISLLPDDALREIVTRLPTNDAARTQLLSSRWRHLWRSAPLNLDLRDAGDISRVLATHPGPARRFAVPDLGSSFPNRRATLDAWFAAPALDNLQELELMGSYRPLPPSAARLFPTLRVAVFSRCSFPDDPAAAAFCFPRLEQLTLEYVAVSEATLHGVLAGCAALDCLLLRGVRGCRRLSISSPTIRVVGVCVTRALKELIVEDAPRLERLLMPEVWQLLRVSVISAPKLEALGWLSNHCTLEIGTIAIKCSIGEFHFDSLTTVARGVKVLALDIDNLSLDMAIDFMRCFPSLEKLYIRKFSHKCNNVWRQKMRHKMLDPIECLDLNLKKVEVSGYCGNKSHIDFAMFFVLNGRVLELMRLECGTRRNDNDGTTVIIWLGLTELLCIYDPRWSTSAGYNTSYRSWLVHRKPITDGKWSLLLEQRTWRLKQGLVGVWRLEQEQQSLGNMMRLNLVEVPWHKYCWQET</sequence>
<dbReference type="PANTHER" id="PTHR32141:SF158">
    <property type="entry name" value="EXPRESSED PROTEIN"/>
    <property type="match status" value="1"/>
</dbReference>
<dbReference type="InterPro" id="IPR055411">
    <property type="entry name" value="LRR_FXL15/At3g58940/PEG3-like"/>
</dbReference>
<evidence type="ECO:0000313" key="4">
    <source>
        <dbReference type="Proteomes" id="UP000026961"/>
    </source>
</evidence>
<dbReference type="InterPro" id="IPR006566">
    <property type="entry name" value="FBD"/>
</dbReference>
<dbReference type="SUPFAM" id="SSF52047">
    <property type="entry name" value="RNI-like"/>
    <property type="match status" value="1"/>
</dbReference>
<dbReference type="CDD" id="cd22160">
    <property type="entry name" value="F-box_AtFBL13-like"/>
    <property type="match status" value="1"/>
</dbReference>
<reference evidence="3" key="2">
    <citation type="submission" date="2018-05" db="EMBL/GenBank/DDBJ databases">
        <title>OgluRS3 (Oryza glumaepatula Reference Sequence Version 3).</title>
        <authorList>
            <person name="Zhang J."/>
            <person name="Kudrna D."/>
            <person name="Lee S."/>
            <person name="Talag J."/>
            <person name="Welchert J."/>
            <person name="Wing R.A."/>
        </authorList>
    </citation>
    <scope>NUCLEOTIDE SEQUENCE [LARGE SCALE GENOMIC DNA]</scope>
</reference>
<evidence type="ECO:0000313" key="3">
    <source>
        <dbReference type="EnsemblPlants" id="OGLUM07G07740.1"/>
    </source>
</evidence>
<dbReference type="InterPro" id="IPR036047">
    <property type="entry name" value="F-box-like_dom_sf"/>
</dbReference>
<dbReference type="PROSITE" id="PS50181">
    <property type="entry name" value="FBOX"/>
    <property type="match status" value="1"/>
</dbReference>
<evidence type="ECO:0000259" key="2">
    <source>
        <dbReference type="PROSITE" id="PS50181"/>
    </source>
</evidence>
<evidence type="ECO:0000256" key="1">
    <source>
        <dbReference type="SAM" id="MobiDB-lite"/>
    </source>
</evidence>
<proteinExistence type="predicted"/>
<dbReference type="InterPro" id="IPR053781">
    <property type="entry name" value="F-box_AtFBL13-like"/>
</dbReference>
<feature type="domain" description="F-box" evidence="2">
    <location>
        <begin position="28"/>
        <end position="77"/>
    </location>
</feature>